<comment type="caution">
    <text evidence="1">The sequence shown here is derived from an EMBL/GenBank/DDBJ whole genome shotgun (WGS) entry which is preliminary data.</text>
</comment>
<dbReference type="EMBL" id="JAMWYS010000003">
    <property type="protein sequence ID" value="MCO4291391.1"/>
    <property type="molecule type" value="Genomic_DNA"/>
</dbReference>
<keyword evidence="2" id="KW-1185">Reference proteome</keyword>
<dbReference type="RefSeq" id="WP_252585608.1">
    <property type="nucleotide sequence ID" value="NZ_JAMWYS010000003.1"/>
</dbReference>
<evidence type="ECO:0000313" key="1">
    <source>
        <dbReference type="EMBL" id="MCO4291391.1"/>
    </source>
</evidence>
<name>A0A9X2F2Y0_9SPHI</name>
<sequence>MLLRQEDRKKRLPGLLENLSAIANKQFSDDDVLSIEQIDEHQIQLNSSDFDFNFLNISFPVDKSTDLLKRLLTIKEKLSLTNYFSLSNFSDIAVFNIKTDFVIDNFEDIIKLDNDTFSLYDHNYKNGLWIDLFQEYWYIDNKTQFIWIYELRVFGTEWIKLINEKL</sequence>
<protein>
    <submittedName>
        <fullName evidence="1">Uncharacterized protein</fullName>
    </submittedName>
</protein>
<reference evidence="1" key="1">
    <citation type="submission" date="2022-06" db="EMBL/GenBank/DDBJ databases">
        <title>Solitalea sp. MAHUQ-68 isolated from rhizospheric soil.</title>
        <authorList>
            <person name="Huq M.A."/>
        </authorList>
    </citation>
    <scope>NUCLEOTIDE SEQUENCE</scope>
    <source>
        <strain evidence="1">MAHUQ-68</strain>
    </source>
</reference>
<dbReference type="AlphaFoldDB" id="A0A9X2F2Y0"/>
<proteinExistence type="predicted"/>
<gene>
    <name evidence="1" type="ORF">NF867_00765</name>
</gene>
<evidence type="ECO:0000313" key="2">
    <source>
        <dbReference type="Proteomes" id="UP001155182"/>
    </source>
</evidence>
<accession>A0A9X2F2Y0</accession>
<organism evidence="1 2">
    <name type="scientific">Solitalea agri</name>
    <dbReference type="NCBI Taxonomy" id="2953739"/>
    <lineage>
        <taxon>Bacteria</taxon>
        <taxon>Pseudomonadati</taxon>
        <taxon>Bacteroidota</taxon>
        <taxon>Sphingobacteriia</taxon>
        <taxon>Sphingobacteriales</taxon>
        <taxon>Sphingobacteriaceae</taxon>
        <taxon>Solitalea</taxon>
    </lineage>
</organism>
<dbReference type="Proteomes" id="UP001155182">
    <property type="component" value="Unassembled WGS sequence"/>
</dbReference>